<accession>A0A1B0B4T2</accession>
<reference evidence="2" key="2">
    <citation type="submission" date="2020-05" db="UniProtKB">
        <authorList>
            <consortium name="EnsemblMetazoa"/>
        </authorList>
    </citation>
    <scope>IDENTIFICATION</scope>
    <source>
        <strain evidence="2">IAEA</strain>
    </source>
</reference>
<sequence>MIVFVANIGRHLLCYSIMREKLLIAAVMHLKRKKTYFEIQSKSRTKRKMWLLGAPGVLTSIVHSFAFPRINKEFYDSFMRYNSVLFVYDKRIEAL</sequence>
<name>A0A1B0B4T2_9MUSC</name>
<dbReference type="EMBL" id="JXJN01008491">
    <property type="status" value="NOT_ANNOTATED_CDS"/>
    <property type="molecule type" value="Genomic_DNA"/>
</dbReference>
<evidence type="ECO:0000313" key="2">
    <source>
        <dbReference type="EnsemblMetazoa" id="GPPI018879-PA"/>
    </source>
</evidence>
<dbReference type="EnsemblMetazoa" id="GPPI018879-RA">
    <property type="protein sequence ID" value="GPPI018879-PA"/>
    <property type="gene ID" value="GPPI018879"/>
</dbReference>
<dbReference type="VEuPathDB" id="VectorBase:GPPI018879"/>
<keyword evidence="1" id="KW-1133">Transmembrane helix</keyword>
<proteinExistence type="predicted"/>
<reference evidence="3" key="1">
    <citation type="submission" date="2015-01" db="EMBL/GenBank/DDBJ databases">
        <authorList>
            <person name="Aksoy S."/>
            <person name="Warren W."/>
            <person name="Wilson R.K."/>
        </authorList>
    </citation>
    <scope>NUCLEOTIDE SEQUENCE [LARGE SCALE GENOMIC DNA]</scope>
    <source>
        <strain evidence="3">IAEA</strain>
    </source>
</reference>
<keyword evidence="3" id="KW-1185">Reference proteome</keyword>
<evidence type="ECO:0000313" key="3">
    <source>
        <dbReference type="Proteomes" id="UP000092460"/>
    </source>
</evidence>
<organism evidence="2 3">
    <name type="scientific">Glossina palpalis gambiensis</name>
    <dbReference type="NCBI Taxonomy" id="67801"/>
    <lineage>
        <taxon>Eukaryota</taxon>
        <taxon>Metazoa</taxon>
        <taxon>Ecdysozoa</taxon>
        <taxon>Arthropoda</taxon>
        <taxon>Hexapoda</taxon>
        <taxon>Insecta</taxon>
        <taxon>Pterygota</taxon>
        <taxon>Neoptera</taxon>
        <taxon>Endopterygota</taxon>
        <taxon>Diptera</taxon>
        <taxon>Brachycera</taxon>
        <taxon>Muscomorpha</taxon>
        <taxon>Hippoboscoidea</taxon>
        <taxon>Glossinidae</taxon>
        <taxon>Glossina</taxon>
    </lineage>
</organism>
<protein>
    <submittedName>
        <fullName evidence="2">Uncharacterized protein</fullName>
    </submittedName>
</protein>
<keyword evidence="1" id="KW-0812">Transmembrane</keyword>
<dbReference type="AlphaFoldDB" id="A0A1B0B4T2"/>
<evidence type="ECO:0000256" key="1">
    <source>
        <dbReference type="SAM" id="Phobius"/>
    </source>
</evidence>
<dbReference type="Proteomes" id="UP000092460">
    <property type="component" value="Unassembled WGS sequence"/>
</dbReference>
<keyword evidence="1" id="KW-0472">Membrane</keyword>
<feature type="transmembrane region" description="Helical" evidence="1">
    <location>
        <begin position="49"/>
        <end position="70"/>
    </location>
</feature>